<dbReference type="Gene3D" id="3.40.50.1820">
    <property type="entry name" value="alpha/beta hydrolase"/>
    <property type="match status" value="1"/>
</dbReference>
<dbReference type="PANTHER" id="PTHR43248:SF2">
    <property type="entry name" value="PROLYL AMINOPEPTIDASE"/>
    <property type="match status" value="1"/>
</dbReference>
<dbReference type="InterPro" id="IPR029058">
    <property type="entry name" value="AB_hydrolase_fold"/>
</dbReference>
<name>A0ABR2YN98_9CHLO</name>
<proteinExistence type="inferred from homology"/>
<evidence type="ECO:0000256" key="1">
    <source>
        <dbReference type="ARBA" id="ARBA00010088"/>
    </source>
</evidence>
<protein>
    <recommendedName>
        <fullName evidence="4">AB hydrolase-1 domain-containing protein</fullName>
    </recommendedName>
</protein>
<dbReference type="PRINTS" id="PR00793">
    <property type="entry name" value="PROAMNOPTASE"/>
</dbReference>
<dbReference type="Pfam" id="PF00561">
    <property type="entry name" value="Abhydrolase_1"/>
    <property type="match status" value="1"/>
</dbReference>
<dbReference type="EMBL" id="JALJOT010000008">
    <property type="protein sequence ID" value="KAK9908506.1"/>
    <property type="molecule type" value="Genomic_DNA"/>
</dbReference>
<evidence type="ECO:0000256" key="3">
    <source>
        <dbReference type="SAM" id="MobiDB-lite"/>
    </source>
</evidence>
<evidence type="ECO:0000256" key="2">
    <source>
        <dbReference type="ARBA" id="ARBA00022801"/>
    </source>
</evidence>
<evidence type="ECO:0000313" key="5">
    <source>
        <dbReference type="EMBL" id="KAK9908506.1"/>
    </source>
</evidence>
<feature type="domain" description="AB hydrolase-1" evidence="4">
    <location>
        <begin position="80"/>
        <end position="238"/>
    </location>
</feature>
<feature type="region of interest" description="Disordered" evidence="3">
    <location>
        <begin position="1"/>
        <end position="20"/>
    </location>
</feature>
<reference evidence="5 6" key="1">
    <citation type="journal article" date="2024" name="Nat. Commun.">
        <title>Phylogenomics reveals the evolutionary origins of lichenization in chlorophyte algae.</title>
        <authorList>
            <person name="Puginier C."/>
            <person name="Libourel C."/>
            <person name="Otte J."/>
            <person name="Skaloud P."/>
            <person name="Haon M."/>
            <person name="Grisel S."/>
            <person name="Petersen M."/>
            <person name="Berrin J.G."/>
            <person name="Delaux P.M."/>
            <person name="Dal Grande F."/>
            <person name="Keller J."/>
        </authorList>
    </citation>
    <scope>NUCLEOTIDE SEQUENCE [LARGE SCALE GENOMIC DNA]</scope>
    <source>
        <strain evidence="5 6">SAG 216-7</strain>
    </source>
</reference>
<dbReference type="PANTHER" id="PTHR43248">
    <property type="entry name" value="2-SUCCINYL-6-HYDROXY-2,4-CYCLOHEXADIENE-1-CARBOXYLATE SYNTHASE"/>
    <property type="match status" value="1"/>
</dbReference>
<comment type="similarity">
    <text evidence="1">Belongs to the peptidase S33 family.</text>
</comment>
<comment type="caution">
    <text evidence="5">The sequence shown here is derived from an EMBL/GenBank/DDBJ whole genome shotgun (WGS) entry which is preliminary data.</text>
</comment>
<keyword evidence="6" id="KW-1185">Reference proteome</keyword>
<evidence type="ECO:0000259" key="4">
    <source>
        <dbReference type="Pfam" id="PF00561"/>
    </source>
</evidence>
<keyword evidence="2" id="KW-0378">Hydrolase</keyword>
<dbReference type="InterPro" id="IPR002410">
    <property type="entry name" value="Peptidase_S33"/>
</dbReference>
<evidence type="ECO:0000313" key="6">
    <source>
        <dbReference type="Proteomes" id="UP001491310"/>
    </source>
</evidence>
<sequence length="475" mass="52257">MTSGRTKRVKLDGPHNTTALPRARPAWNHAVGSSFIVPGLTLTDHTFSVPLDYADESKGTIDIHIREVVAYSRSRHQLPYLLFLQGGPGFEAPRPTEASAWLKAAVQHFRVILLDQRGTGRSSAITTASLLRIGDARAQAEYLAHFRADNIVRDAEAVRMAMVPPDAPGGGRWTLLGQSFGGFCAVRYLSAAPEGITEVLLTGGLPPSVGDPNGTETAYQRLYRRVVGQNQKYYQRFPDDVEAVQKIVAHLIRQPEGGVRTPSGNLLTPRSLQLLGLSGLGSGGGFERLHFLLEKAWDSDQISLSFLKSFDAWMPWDTNVLYALLHESIYCQGRASRWAAHRVRNSDFSDTFDAALSVANGSPVLFTGEMVFPWMFEDFAALAPLQGAAEALAEKADWPQLYDLKALQSTTAPVASATYYDDMYVDCDCAQETAQHIRGIRQWVTNEYAHSGIRDDGARIFEQLLAMTRGSIPLC</sequence>
<dbReference type="Proteomes" id="UP001491310">
    <property type="component" value="Unassembled WGS sequence"/>
</dbReference>
<accession>A0ABR2YN98</accession>
<dbReference type="InterPro" id="IPR051601">
    <property type="entry name" value="Serine_prot/Carboxylest_S33"/>
</dbReference>
<gene>
    <name evidence="5" type="ORF">WJX75_008836</name>
</gene>
<organism evidence="5 6">
    <name type="scientific">Coccomyxa subellipsoidea</name>
    <dbReference type="NCBI Taxonomy" id="248742"/>
    <lineage>
        <taxon>Eukaryota</taxon>
        <taxon>Viridiplantae</taxon>
        <taxon>Chlorophyta</taxon>
        <taxon>core chlorophytes</taxon>
        <taxon>Trebouxiophyceae</taxon>
        <taxon>Trebouxiophyceae incertae sedis</taxon>
        <taxon>Coccomyxaceae</taxon>
        <taxon>Coccomyxa</taxon>
    </lineage>
</organism>
<dbReference type="InterPro" id="IPR000073">
    <property type="entry name" value="AB_hydrolase_1"/>
</dbReference>
<dbReference type="SUPFAM" id="SSF53474">
    <property type="entry name" value="alpha/beta-Hydrolases"/>
    <property type="match status" value="1"/>
</dbReference>